<evidence type="ECO:0000313" key="1">
    <source>
        <dbReference type="EMBL" id="ALS55929.1"/>
    </source>
</evidence>
<dbReference type="SUPFAM" id="SSF53335">
    <property type="entry name" value="S-adenosyl-L-methionine-dependent methyltransferases"/>
    <property type="match status" value="1"/>
</dbReference>
<dbReference type="PANTHER" id="PTHR36112">
    <property type="entry name" value="RIBOSOMAL RNA SMALL SUBUNIT METHYLTRANSFERASE J"/>
    <property type="match status" value="1"/>
</dbReference>
<sequence>MNVDKIFKSNFSKCFLSLDKNLQVFDSTAGLLNDSVHIANMGFQVTAVEKISWLYEVMKNELDLAKLGDSVLENINLQNGDSLELAEKMRPDVIYFDPVFDLKKKATAKQPMELLRSITLDKNPQDCIEHLLDCCSERLIFKRHKKQKSTLQKFITFSVTGKSVAFDVYQK</sequence>
<dbReference type="EMBL" id="KT201082">
    <property type="protein sequence ID" value="ALS55929.1"/>
    <property type="molecule type" value="Genomic_DNA"/>
</dbReference>
<dbReference type="Pfam" id="PF04445">
    <property type="entry name" value="SAM_MT"/>
    <property type="match status" value="1"/>
</dbReference>
<dbReference type="PANTHER" id="PTHR36112:SF1">
    <property type="entry name" value="RIBOSOMAL RNA SMALL SUBUNIT METHYLTRANSFERASE J"/>
    <property type="match status" value="1"/>
</dbReference>
<name>A0A0U2M5D4_9BACT</name>
<organism evidence="1">
    <name type="scientific">uncultured bacterium EIL68H05</name>
    <dbReference type="NCBI Taxonomy" id="1768205"/>
    <lineage>
        <taxon>Bacteria</taxon>
        <taxon>environmental samples</taxon>
    </lineage>
</organism>
<dbReference type="Gene3D" id="3.40.50.150">
    <property type="entry name" value="Vaccinia Virus protein VP39"/>
    <property type="match status" value="1"/>
</dbReference>
<evidence type="ECO:0008006" key="2">
    <source>
        <dbReference type="Google" id="ProtNLM"/>
    </source>
</evidence>
<dbReference type="InterPro" id="IPR029063">
    <property type="entry name" value="SAM-dependent_MTases_sf"/>
</dbReference>
<dbReference type="AlphaFoldDB" id="A0A0U2M5D4"/>
<accession>A0A0U2M5D4</accession>
<dbReference type="GO" id="GO:0008990">
    <property type="term" value="F:rRNA (guanine-N2-)-methyltransferase activity"/>
    <property type="evidence" value="ECO:0007669"/>
    <property type="project" value="InterPro"/>
</dbReference>
<protein>
    <recommendedName>
        <fullName evidence="2">Ribosomal RNA small subunit methyltransferase J</fullName>
    </recommendedName>
</protein>
<reference evidence="1" key="1">
    <citation type="journal article" date="2016" name="ISME J.">
        <title>Functional metagenomic screen reveals new and diverse microbial rhodopsins.</title>
        <authorList>
            <person name="Pushkarev A."/>
            <person name="Beja O."/>
        </authorList>
    </citation>
    <scope>NUCLEOTIDE SEQUENCE</scope>
</reference>
<proteinExistence type="predicted"/>
<dbReference type="InterPro" id="IPR007536">
    <property type="entry name" value="16SrRNA_methylTrfase_J"/>
</dbReference>